<gene>
    <name evidence="1" type="ORF">S06H3_57323</name>
</gene>
<proteinExistence type="predicted"/>
<dbReference type="InterPro" id="IPR036291">
    <property type="entry name" value="NAD(P)-bd_dom_sf"/>
</dbReference>
<dbReference type="EMBL" id="BARV01036983">
    <property type="protein sequence ID" value="GAI58318.1"/>
    <property type="molecule type" value="Genomic_DNA"/>
</dbReference>
<evidence type="ECO:0008006" key="2">
    <source>
        <dbReference type="Google" id="ProtNLM"/>
    </source>
</evidence>
<reference evidence="1" key="1">
    <citation type="journal article" date="2014" name="Front. Microbiol.">
        <title>High frequency of phylogenetically diverse reductive dehalogenase-homologous genes in deep subseafloor sedimentary metagenomes.</title>
        <authorList>
            <person name="Kawai M."/>
            <person name="Futagami T."/>
            <person name="Toyoda A."/>
            <person name="Takaki Y."/>
            <person name="Nishi S."/>
            <person name="Hori S."/>
            <person name="Arai W."/>
            <person name="Tsubouchi T."/>
            <person name="Morono Y."/>
            <person name="Uchiyama I."/>
            <person name="Ito T."/>
            <person name="Fujiyama A."/>
            <person name="Inagaki F."/>
            <person name="Takami H."/>
        </authorList>
    </citation>
    <scope>NUCLEOTIDE SEQUENCE</scope>
    <source>
        <strain evidence="1">Expedition CK06-06</strain>
    </source>
</reference>
<dbReference type="Gene3D" id="3.40.50.720">
    <property type="entry name" value="NAD(P)-binding Rossmann-like Domain"/>
    <property type="match status" value="1"/>
</dbReference>
<name>X1PR45_9ZZZZ</name>
<protein>
    <recommendedName>
        <fullName evidence="2">NAD-dependent epimerase/dehydratase domain-containing protein</fullName>
    </recommendedName>
</protein>
<comment type="caution">
    <text evidence="1">The sequence shown here is derived from an EMBL/GenBank/DDBJ whole genome shotgun (WGS) entry which is preliminary data.</text>
</comment>
<evidence type="ECO:0000313" key="1">
    <source>
        <dbReference type="EMBL" id="GAI58318.1"/>
    </source>
</evidence>
<organism evidence="1">
    <name type="scientific">marine sediment metagenome</name>
    <dbReference type="NCBI Taxonomy" id="412755"/>
    <lineage>
        <taxon>unclassified sequences</taxon>
        <taxon>metagenomes</taxon>
        <taxon>ecological metagenomes</taxon>
    </lineage>
</organism>
<feature type="non-terminal residue" evidence="1">
    <location>
        <position position="1"/>
    </location>
</feature>
<sequence>IRDYVYVEDVAEAFIAISINKDCTGNIYNIGTGVGTSFLEMAETVIKVVGQGSIKLVPWPRNYENIETGDYISDISSISRATGFCPCVSLTEGIKKTVEYYKNNKDFYWND</sequence>
<accession>X1PR45</accession>
<dbReference type="PANTHER" id="PTHR43000">
    <property type="entry name" value="DTDP-D-GLUCOSE 4,6-DEHYDRATASE-RELATED"/>
    <property type="match status" value="1"/>
</dbReference>
<dbReference type="SUPFAM" id="SSF51735">
    <property type="entry name" value="NAD(P)-binding Rossmann-fold domains"/>
    <property type="match status" value="1"/>
</dbReference>
<dbReference type="AlphaFoldDB" id="X1PR45"/>
<dbReference type="PRINTS" id="PR01713">
    <property type="entry name" value="NUCEPIMERASE"/>
</dbReference>